<dbReference type="Proteomes" id="UP000494206">
    <property type="component" value="Unassembled WGS sequence"/>
</dbReference>
<feature type="transmembrane region" description="Helical" evidence="2">
    <location>
        <begin position="20"/>
        <end position="45"/>
    </location>
</feature>
<evidence type="ECO:0000256" key="2">
    <source>
        <dbReference type="SAM" id="Phobius"/>
    </source>
</evidence>
<keyword evidence="4" id="KW-1185">Reference proteome</keyword>
<comment type="caution">
    <text evidence="3">The sequence shown here is derived from an EMBL/GenBank/DDBJ whole genome shotgun (WGS) entry which is preliminary data.</text>
</comment>
<sequence length="109" mass="12425">MLLLLNCCENLDIPDVMRLVIVPICIVWGLYAYLVYSFVLGVMYYRRRAESWLKRSEFTTGAALIQDDTSQGATPPRIVPKTTSNSSTPLSFIRQLETVDEERSHPTEL</sequence>
<proteinExistence type="predicted"/>
<name>A0A8S1FAU7_9PELO</name>
<evidence type="ECO:0000256" key="1">
    <source>
        <dbReference type="SAM" id="MobiDB-lite"/>
    </source>
</evidence>
<gene>
    <name evidence="3" type="ORF">CBOVIS_LOCUS10056</name>
</gene>
<feature type="region of interest" description="Disordered" evidence="1">
    <location>
        <begin position="66"/>
        <end position="109"/>
    </location>
</feature>
<evidence type="ECO:0000313" key="4">
    <source>
        <dbReference type="Proteomes" id="UP000494206"/>
    </source>
</evidence>
<keyword evidence="2" id="KW-0472">Membrane</keyword>
<reference evidence="3 4" key="1">
    <citation type="submission" date="2020-04" db="EMBL/GenBank/DDBJ databases">
        <authorList>
            <person name="Laetsch R D."/>
            <person name="Stevens L."/>
            <person name="Kumar S."/>
            <person name="Blaxter L. M."/>
        </authorList>
    </citation>
    <scope>NUCLEOTIDE SEQUENCE [LARGE SCALE GENOMIC DNA]</scope>
</reference>
<protein>
    <submittedName>
        <fullName evidence="3">Uncharacterized protein</fullName>
    </submittedName>
</protein>
<keyword evidence="2" id="KW-0812">Transmembrane</keyword>
<dbReference type="AlphaFoldDB" id="A0A8S1FAU7"/>
<organism evidence="3 4">
    <name type="scientific">Caenorhabditis bovis</name>
    <dbReference type="NCBI Taxonomy" id="2654633"/>
    <lineage>
        <taxon>Eukaryota</taxon>
        <taxon>Metazoa</taxon>
        <taxon>Ecdysozoa</taxon>
        <taxon>Nematoda</taxon>
        <taxon>Chromadorea</taxon>
        <taxon>Rhabditida</taxon>
        <taxon>Rhabditina</taxon>
        <taxon>Rhabditomorpha</taxon>
        <taxon>Rhabditoidea</taxon>
        <taxon>Rhabditidae</taxon>
        <taxon>Peloderinae</taxon>
        <taxon>Caenorhabditis</taxon>
    </lineage>
</organism>
<keyword evidence="2" id="KW-1133">Transmembrane helix</keyword>
<feature type="compositionally biased region" description="Polar residues" evidence="1">
    <location>
        <begin position="81"/>
        <end position="90"/>
    </location>
</feature>
<accession>A0A8S1FAU7</accession>
<evidence type="ECO:0000313" key="3">
    <source>
        <dbReference type="EMBL" id="CAB3408255.1"/>
    </source>
</evidence>
<dbReference type="EMBL" id="CADEPM010000007">
    <property type="protein sequence ID" value="CAB3408255.1"/>
    <property type="molecule type" value="Genomic_DNA"/>
</dbReference>